<comment type="caution">
    <text evidence="1">The sequence shown here is derived from an EMBL/GenBank/DDBJ whole genome shotgun (WGS) entry which is preliminary data.</text>
</comment>
<dbReference type="Proteomes" id="UP000094526">
    <property type="component" value="Unassembled WGS sequence"/>
</dbReference>
<proteinExistence type="predicted"/>
<dbReference type="AlphaFoldDB" id="A0A1C1D0Z9"/>
<evidence type="ECO:0000313" key="2">
    <source>
        <dbReference type="Proteomes" id="UP000094526"/>
    </source>
</evidence>
<keyword evidence="2" id="KW-1185">Reference proteome</keyword>
<name>A0A1C1D0Z9_9EURO</name>
<reference evidence="2" key="1">
    <citation type="submission" date="2015-07" db="EMBL/GenBank/DDBJ databases">
        <authorList>
            <person name="Teixeira M.M."/>
            <person name="Souza R.C."/>
            <person name="Almeida L.G."/>
            <person name="Vicente V.A."/>
            <person name="de Hoog S."/>
            <person name="Bocca A.L."/>
            <person name="de Almeida S.R."/>
            <person name="Vasconcelos A.T."/>
            <person name="Felipe M.S."/>
        </authorList>
    </citation>
    <scope>NUCLEOTIDE SEQUENCE [LARGE SCALE GENOMIC DNA]</scope>
    <source>
        <strain evidence="2">KSF</strain>
    </source>
</reference>
<accession>A0A1C1D0Z9</accession>
<protein>
    <submittedName>
        <fullName evidence="1">Uncharacterized protein</fullName>
    </submittedName>
</protein>
<organism evidence="1 2">
    <name type="scientific">Cladophialophora carrionii</name>
    <dbReference type="NCBI Taxonomy" id="86049"/>
    <lineage>
        <taxon>Eukaryota</taxon>
        <taxon>Fungi</taxon>
        <taxon>Dikarya</taxon>
        <taxon>Ascomycota</taxon>
        <taxon>Pezizomycotina</taxon>
        <taxon>Eurotiomycetes</taxon>
        <taxon>Chaetothyriomycetidae</taxon>
        <taxon>Chaetothyriales</taxon>
        <taxon>Herpotrichiellaceae</taxon>
        <taxon>Cladophialophora</taxon>
    </lineage>
</organism>
<dbReference type="VEuPathDB" id="FungiDB:CLCR_00985"/>
<gene>
    <name evidence="1" type="ORF">CLCR_00985</name>
</gene>
<dbReference type="EMBL" id="LGRB01000004">
    <property type="protein sequence ID" value="OCT54529.1"/>
    <property type="molecule type" value="Genomic_DNA"/>
</dbReference>
<sequence>MADSDDRNVHEDNRFSILRSRRGLANTILNREPADLRWLKANATTNGLVLSSLSHAVDSCLGPILNGASFHVGDMQQASASPPQDRGWCNPVLWGWDGSGQSPLFRASWTISVSDTQVTPGASVDSSILCERMQNSSAAE</sequence>
<evidence type="ECO:0000313" key="1">
    <source>
        <dbReference type="EMBL" id="OCT54529.1"/>
    </source>
</evidence>